<dbReference type="EMBL" id="LAZR01000297">
    <property type="protein sequence ID" value="KKN76322.1"/>
    <property type="molecule type" value="Genomic_DNA"/>
</dbReference>
<evidence type="ECO:0000256" key="1">
    <source>
        <dbReference type="SAM" id="MobiDB-lite"/>
    </source>
</evidence>
<feature type="compositionally biased region" description="Basic and acidic residues" evidence="1">
    <location>
        <begin position="75"/>
        <end position="87"/>
    </location>
</feature>
<protein>
    <submittedName>
        <fullName evidence="2">Uncharacterized protein</fullName>
    </submittedName>
</protein>
<comment type="caution">
    <text evidence="2">The sequence shown here is derived from an EMBL/GenBank/DDBJ whole genome shotgun (WGS) entry which is preliminary data.</text>
</comment>
<organism evidence="2">
    <name type="scientific">marine sediment metagenome</name>
    <dbReference type="NCBI Taxonomy" id="412755"/>
    <lineage>
        <taxon>unclassified sequences</taxon>
        <taxon>metagenomes</taxon>
        <taxon>ecological metagenomes</taxon>
    </lineage>
</organism>
<sequence length="102" mass="11791">MKIWEKNGWVFVQLMDRTTNEMMIDFSVHKRFWKELKEHIIKYLNEFELDSGEKGVAVVEHPAQDGLVAAGTTDSKSESKKDDDHQSIADMMVDDALERGDF</sequence>
<proteinExistence type="predicted"/>
<evidence type="ECO:0000313" key="2">
    <source>
        <dbReference type="EMBL" id="KKN76322.1"/>
    </source>
</evidence>
<accession>A0A0F9TN22</accession>
<dbReference type="AlphaFoldDB" id="A0A0F9TN22"/>
<gene>
    <name evidence="2" type="ORF">LCGC14_0371740</name>
</gene>
<reference evidence="2" key="1">
    <citation type="journal article" date="2015" name="Nature">
        <title>Complex archaea that bridge the gap between prokaryotes and eukaryotes.</title>
        <authorList>
            <person name="Spang A."/>
            <person name="Saw J.H."/>
            <person name="Jorgensen S.L."/>
            <person name="Zaremba-Niedzwiedzka K."/>
            <person name="Martijn J."/>
            <person name="Lind A.E."/>
            <person name="van Eijk R."/>
            <person name="Schleper C."/>
            <person name="Guy L."/>
            <person name="Ettema T.J."/>
        </authorList>
    </citation>
    <scope>NUCLEOTIDE SEQUENCE</scope>
</reference>
<name>A0A0F9TN22_9ZZZZ</name>
<feature type="region of interest" description="Disordered" evidence="1">
    <location>
        <begin position="67"/>
        <end position="102"/>
    </location>
</feature>